<dbReference type="Proteomes" id="UP001501274">
    <property type="component" value="Unassembled WGS sequence"/>
</dbReference>
<dbReference type="AlphaFoldDB" id="A0AAW3BZT8"/>
<keyword evidence="4 5" id="KW-0472">Membrane</keyword>
<evidence type="ECO:0000256" key="2">
    <source>
        <dbReference type="ARBA" id="ARBA00022692"/>
    </source>
</evidence>
<feature type="transmembrane region" description="Helical" evidence="5">
    <location>
        <begin position="52"/>
        <end position="74"/>
    </location>
</feature>
<gene>
    <name evidence="6" type="ORF">Q4I28_002739</name>
</gene>
<evidence type="ECO:0000313" key="7">
    <source>
        <dbReference type="Proteomes" id="UP001501274"/>
    </source>
</evidence>
<proteinExistence type="predicted"/>
<accession>A0AAW3BZT8</accession>
<organism evidence="6 7">
    <name type="scientific">Leishmania naiffi</name>
    <dbReference type="NCBI Taxonomy" id="5678"/>
    <lineage>
        <taxon>Eukaryota</taxon>
        <taxon>Discoba</taxon>
        <taxon>Euglenozoa</taxon>
        <taxon>Kinetoplastea</taxon>
        <taxon>Metakinetoplastina</taxon>
        <taxon>Trypanosomatida</taxon>
        <taxon>Trypanosomatidae</taxon>
        <taxon>Leishmaniinae</taxon>
        <taxon>Leishmania</taxon>
        <taxon>Leishmania naiffi species complex</taxon>
    </lineage>
</organism>
<evidence type="ECO:0000256" key="3">
    <source>
        <dbReference type="ARBA" id="ARBA00022989"/>
    </source>
</evidence>
<sequence>MGYDSCATCCAVFSLLGIVHLVLFGRMFSEKAISFAIIAVENGWDGEKKAKACYNGAIIYTATLFLSVLARVYFRRNDAAKAALLYAQRAEEIQGLLVPPTLSTGSTQYRRG</sequence>
<name>A0AAW3BZT8_9TRYP</name>
<dbReference type="PANTHER" id="PTHR39668">
    <property type="entry name" value="HYPOTHETICAL TRANSMEMBRANE PROTEIN L6586.03-RELATED"/>
    <property type="match status" value="1"/>
</dbReference>
<keyword evidence="7" id="KW-1185">Reference proteome</keyword>
<comment type="subcellular location">
    <subcellularLocation>
        <location evidence="1">Membrane</location>
    </subcellularLocation>
</comment>
<dbReference type="GO" id="GO:0016020">
    <property type="term" value="C:membrane"/>
    <property type="evidence" value="ECO:0007669"/>
    <property type="project" value="UniProtKB-SubCell"/>
</dbReference>
<keyword evidence="2 5" id="KW-0812">Transmembrane</keyword>
<reference evidence="6 7" key="1">
    <citation type="submission" date="2024-02" db="EMBL/GenBank/DDBJ databases">
        <title>FIRST GENOME SEQUENCES OF Leishmania (Viannia) shawi, Leishmania (Viannia) lindenbergi AND Leishmania (Viannia) utingensis.</title>
        <authorList>
            <person name="Resadore F."/>
            <person name="Custodio M.G.F."/>
            <person name="Boite M.C."/>
            <person name="Cupolillo E."/>
            <person name="Ferreira G.E.M."/>
        </authorList>
    </citation>
    <scope>NUCLEOTIDE SEQUENCE [LARGE SCALE GENOMIC DNA]</scope>
    <source>
        <strain evidence="6 7">MDAS/BR/1979/M5533</strain>
    </source>
</reference>
<keyword evidence="3 5" id="KW-1133">Transmembrane helix</keyword>
<comment type="caution">
    <text evidence="6">The sequence shown here is derived from an EMBL/GenBank/DDBJ whole genome shotgun (WGS) entry which is preliminary data.</text>
</comment>
<dbReference type="Pfam" id="PF23489">
    <property type="entry name" value="V-ATPase_su_f"/>
    <property type="match status" value="1"/>
</dbReference>
<evidence type="ECO:0000256" key="4">
    <source>
        <dbReference type="ARBA" id="ARBA00023136"/>
    </source>
</evidence>
<evidence type="ECO:0000256" key="5">
    <source>
        <dbReference type="SAM" id="Phobius"/>
    </source>
</evidence>
<evidence type="ECO:0008006" key="8">
    <source>
        <dbReference type="Google" id="ProtNLM"/>
    </source>
</evidence>
<dbReference type="EMBL" id="JBAMZN010000019">
    <property type="protein sequence ID" value="KAL0526867.1"/>
    <property type="molecule type" value="Genomic_DNA"/>
</dbReference>
<dbReference type="PANTHER" id="PTHR39668:SF1">
    <property type="entry name" value="T. BRUCEI SPP.-SPECIFIC PROTEIN"/>
    <property type="match status" value="1"/>
</dbReference>
<evidence type="ECO:0000256" key="1">
    <source>
        <dbReference type="ARBA" id="ARBA00004370"/>
    </source>
</evidence>
<dbReference type="InterPro" id="IPR056552">
    <property type="entry name" value="Ribonucl_Kappa"/>
</dbReference>
<evidence type="ECO:0000313" key="6">
    <source>
        <dbReference type="EMBL" id="KAL0526867.1"/>
    </source>
</evidence>
<protein>
    <recommendedName>
        <fullName evidence="8">Transmembrane protein</fullName>
    </recommendedName>
</protein>